<protein>
    <submittedName>
        <fullName evidence="2">Uncharacterized protein</fullName>
    </submittedName>
</protein>
<evidence type="ECO:0000313" key="3">
    <source>
        <dbReference type="Proteomes" id="UP000003434"/>
    </source>
</evidence>
<dbReference type="eggNOG" id="ENOG5030H3R">
    <property type="taxonomic scope" value="Bacteria"/>
</dbReference>
<comment type="caution">
    <text evidence="2">The sequence shown here is derived from an EMBL/GenBank/DDBJ whole genome shotgun (WGS) entry which is preliminary data.</text>
</comment>
<sequence length="51" mass="6381">MSYSFKLFFCALKYSNMGITKIFLQYFILYYMLQILRLDKRILYLQIKMKH</sequence>
<dbReference type="EMBL" id="AEPW01000088">
    <property type="protein sequence ID" value="EFU75772.1"/>
    <property type="molecule type" value="Genomic_DNA"/>
</dbReference>
<keyword evidence="1" id="KW-0812">Transmembrane</keyword>
<accession>E6LQL0</accession>
<name>E6LQL0_9FIRM</name>
<reference evidence="2 3" key="1">
    <citation type="submission" date="2010-12" db="EMBL/GenBank/DDBJ databases">
        <authorList>
            <person name="Muzny D."/>
            <person name="Qin X."/>
            <person name="Deng J."/>
            <person name="Jiang H."/>
            <person name="Liu Y."/>
            <person name="Qu J."/>
            <person name="Song X.-Z."/>
            <person name="Zhang L."/>
            <person name="Thornton R."/>
            <person name="Coyle M."/>
            <person name="Francisco L."/>
            <person name="Jackson L."/>
            <person name="Javaid M."/>
            <person name="Korchina V."/>
            <person name="Kovar C."/>
            <person name="Mata R."/>
            <person name="Mathew T."/>
            <person name="Ngo R."/>
            <person name="Nguyen L."/>
            <person name="Nguyen N."/>
            <person name="Okwuonu G."/>
            <person name="Ongeri F."/>
            <person name="Pham C."/>
            <person name="Simmons D."/>
            <person name="Wilczek-Boney K."/>
            <person name="Hale W."/>
            <person name="Jakkamsetti A."/>
            <person name="Pham P."/>
            <person name="Ruth R."/>
            <person name="San Lucas F."/>
            <person name="Warren J."/>
            <person name="Zhang J."/>
            <person name="Zhao Z."/>
            <person name="Zhou C."/>
            <person name="Zhu D."/>
            <person name="Lee S."/>
            <person name="Bess C."/>
            <person name="Blankenburg K."/>
            <person name="Forbes L."/>
            <person name="Fu Q."/>
            <person name="Gubbala S."/>
            <person name="Hirani K."/>
            <person name="Jayaseelan J.C."/>
            <person name="Lara F."/>
            <person name="Munidasa M."/>
            <person name="Palculict T."/>
            <person name="Patil S."/>
            <person name="Pu L.-L."/>
            <person name="Saada N."/>
            <person name="Tang L."/>
            <person name="Weissenberger G."/>
            <person name="Zhu Y."/>
            <person name="Hemphill L."/>
            <person name="Shang Y."/>
            <person name="Youmans B."/>
            <person name="Ayvaz T."/>
            <person name="Ross M."/>
            <person name="Santibanez J."/>
            <person name="Aqrawi P."/>
            <person name="Gross S."/>
            <person name="Joshi V."/>
            <person name="Fowler G."/>
            <person name="Nazareth L."/>
            <person name="Reid J."/>
            <person name="Worley K."/>
            <person name="Petrosino J."/>
            <person name="Highlander S."/>
            <person name="Gibbs R."/>
        </authorList>
    </citation>
    <scope>NUCLEOTIDE SEQUENCE [LARGE SCALE GENOMIC DNA]</scope>
    <source>
        <strain evidence="2 3">DSM 3986</strain>
    </source>
</reference>
<keyword evidence="1" id="KW-1133">Transmembrane helix</keyword>
<keyword evidence="1" id="KW-0472">Membrane</keyword>
<dbReference type="AlphaFoldDB" id="E6LQL0"/>
<dbReference type="Proteomes" id="UP000003434">
    <property type="component" value="Unassembled WGS sequence"/>
</dbReference>
<proteinExistence type="predicted"/>
<feature type="transmembrane region" description="Helical" evidence="1">
    <location>
        <begin position="12"/>
        <end position="33"/>
    </location>
</feature>
<dbReference type="HOGENOM" id="CLU_3100273_0_0_9"/>
<gene>
    <name evidence="2" type="ORF">HMPREF0381_2245</name>
</gene>
<evidence type="ECO:0000313" key="2">
    <source>
        <dbReference type="EMBL" id="EFU75772.1"/>
    </source>
</evidence>
<organism evidence="2 3">
    <name type="scientific">Lachnoanaerobaculum saburreum DSM 3986</name>
    <dbReference type="NCBI Taxonomy" id="887325"/>
    <lineage>
        <taxon>Bacteria</taxon>
        <taxon>Bacillati</taxon>
        <taxon>Bacillota</taxon>
        <taxon>Clostridia</taxon>
        <taxon>Lachnospirales</taxon>
        <taxon>Lachnospiraceae</taxon>
        <taxon>Lachnoanaerobaculum</taxon>
    </lineage>
</organism>
<evidence type="ECO:0000256" key="1">
    <source>
        <dbReference type="SAM" id="Phobius"/>
    </source>
</evidence>